<comment type="catalytic activity">
    <reaction evidence="5">
        <text>Exonucleolytic cleavage in either 5'- to 3'- or 3'- to 5'-direction to yield nucleoside 5'-phosphates.</text>
        <dbReference type="EC" id="3.1.11.6"/>
    </reaction>
</comment>
<dbReference type="PANTHER" id="PTHR30008:SF0">
    <property type="entry name" value="EXODEOXYRIBONUCLEASE 7 LARGE SUBUNIT"/>
    <property type="match status" value="1"/>
</dbReference>
<dbReference type="OrthoDB" id="7235451at2"/>
<dbReference type="Proteomes" id="UP000188357">
    <property type="component" value="Unassembled WGS sequence"/>
</dbReference>
<accession>A0A1R4GXU6</accession>
<evidence type="ECO:0000313" key="9">
    <source>
        <dbReference type="Proteomes" id="UP000188357"/>
    </source>
</evidence>
<evidence type="ECO:0000259" key="7">
    <source>
        <dbReference type="Pfam" id="PF13742"/>
    </source>
</evidence>
<sequence length="510" mass="57506">MPKPDLSRLDTLSSQDSDFDVDSFDADDFTDSIDDELENTVLRLSDYLAAVELVVKETFRHSVWVKAEIRNLSSKGGHYYFELAEKDDDGKVIASCRGNLWRFKAARVLTKFEHATGMKLERDVTVLLNVTASFHPLYGFSLAINDIDPSYTLGDLARQYAAILERLSGEGLLNLNKQIPAPFDIEHVLVIAPEKAAGLGDFRADADKLHRTNACHFHYHYATFQGNHAPKEIRHAITKGMLTFRKQYDRDPDVIVIIRGGGAVGDLAYLNDYELAALVAEQPVPVWVGIGHERDSVILDEVAHTSFDTPSKVIAGIVNHLASLMQRTQGYADAIQRLSQQQLTQTAMSTERQFSTIQSLSQHNLQHWQHLTDRHFNSIKQHAKFELREVTLTAESNMQRIRQMSYNELSRATDAIDSLHHSTKANSQKLVNDIEKQVRYYQQVVLIQSPARLLDQGYAFIQNSEDKYLNSVKSIEKGDFIKVAMSDGELNAVVYNVTSHSHTDSDSEQS</sequence>
<dbReference type="InterPro" id="IPR003753">
    <property type="entry name" value="Exonuc_VII_L"/>
</dbReference>
<dbReference type="GO" id="GO:0006308">
    <property type="term" value="P:DNA catabolic process"/>
    <property type="evidence" value="ECO:0007669"/>
    <property type="project" value="UniProtKB-UniRule"/>
</dbReference>
<protein>
    <recommendedName>
        <fullName evidence="5">Exodeoxyribonuclease 7 large subunit</fullName>
        <ecNumber evidence="5">3.1.11.6</ecNumber>
    </recommendedName>
</protein>
<feature type="domain" description="OB-fold nucleic acid binding" evidence="7">
    <location>
        <begin position="44"/>
        <end position="148"/>
    </location>
</feature>
<dbReference type="STRING" id="1945521.A1232T_02227"/>
<dbReference type="NCBIfam" id="TIGR00237">
    <property type="entry name" value="xseA"/>
    <property type="match status" value="1"/>
</dbReference>
<evidence type="ECO:0000256" key="4">
    <source>
        <dbReference type="ARBA" id="ARBA00022839"/>
    </source>
</evidence>
<evidence type="ECO:0000259" key="6">
    <source>
        <dbReference type="Pfam" id="PF02601"/>
    </source>
</evidence>
<dbReference type="GO" id="GO:0003676">
    <property type="term" value="F:nucleic acid binding"/>
    <property type="evidence" value="ECO:0007669"/>
    <property type="project" value="InterPro"/>
</dbReference>
<name>A0A1R4GXU6_9GAMM</name>
<dbReference type="Pfam" id="PF13742">
    <property type="entry name" value="tRNA_anti_2"/>
    <property type="match status" value="1"/>
</dbReference>
<proteinExistence type="inferred from homology"/>
<evidence type="ECO:0000313" key="8">
    <source>
        <dbReference type="EMBL" id="SJM73026.1"/>
    </source>
</evidence>
<dbReference type="EC" id="3.1.11.6" evidence="5"/>
<gene>
    <name evidence="8" type="primary">xseA</name>
    <name evidence="8" type="ORF">A1232T_02227</name>
</gene>
<dbReference type="RefSeq" id="WP_077451957.1">
    <property type="nucleotide sequence ID" value="NZ_FUGE01000239.1"/>
</dbReference>
<evidence type="ECO:0000256" key="1">
    <source>
        <dbReference type="ARBA" id="ARBA00022490"/>
    </source>
</evidence>
<evidence type="ECO:0000256" key="3">
    <source>
        <dbReference type="ARBA" id="ARBA00022801"/>
    </source>
</evidence>
<dbReference type="PANTHER" id="PTHR30008">
    <property type="entry name" value="EXODEOXYRIBONUCLEASE 7 LARGE SUBUNIT"/>
    <property type="match status" value="1"/>
</dbReference>
<keyword evidence="3 5" id="KW-0378">Hydrolase</keyword>
<comment type="similarity">
    <text evidence="5">Belongs to the XseA family.</text>
</comment>
<evidence type="ECO:0000256" key="2">
    <source>
        <dbReference type="ARBA" id="ARBA00022722"/>
    </source>
</evidence>
<dbReference type="EMBL" id="FUGE01000239">
    <property type="protein sequence ID" value="SJM73026.1"/>
    <property type="molecule type" value="Genomic_DNA"/>
</dbReference>
<dbReference type="GO" id="GO:0005737">
    <property type="term" value="C:cytoplasm"/>
    <property type="evidence" value="ECO:0007669"/>
    <property type="project" value="UniProtKB-SubCell"/>
</dbReference>
<dbReference type="AlphaFoldDB" id="A0A1R4GXU6"/>
<organism evidence="8 9">
    <name type="scientific">Psychrobacter piechaudii</name>
    <dbReference type="NCBI Taxonomy" id="1945521"/>
    <lineage>
        <taxon>Bacteria</taxon>
        <taxon>Pseudomonadati</taxon>
        <taxon>Pseudomonadota</taxon>
        <taxon>Gammaproteobacteria</taxon>
        <taxon>Moraxellales</taxon>
        <taxon>Moraxellaceae</taxon>
        <taxon>Psychrobacter</taxon>
    </lineage>
</organism>
<dbReference type="CDD" id="cd04489">
    <property type="entry name" value="ExoVII_LU_OBF"/>
    <property type="match status" value="1"/>
</dbReference>
<reference evidence="8 9" key="1">
    <citation type="submission" date="2017-02" db="EMBL/GenBank/DDBJ databases">
        <authorList>
            <person name="Peterson S.W."/>
        </authorList>
    </citation>
    <scope>NUCLEOTIDE SEQUENCE [LARGE SCALE GENOMIC DNA]</scope>
    <source>
        <strain evidence="8">Psychrobacter_piechaudii</strain>
    </source>
</reference>
<evidence type="ECO:0000256" key="5">
    <source>
        <dbReference type="RuleBase" id="RU004355"/>
    </source>
</evidence>
<dbReference type="InterPro" id="IPR025824">
    <property type="entry name" value="OB-fold_nuc-bd_dom"/>
</dbReference>
<keyword evidence="9" id="KW-1185">Reference proteome</keyword>
<keyword evidence="4 5" id="KW-0269">Exonuclease</keyword>
<keyword evidence="1" id="KW-0963">Cytoplasm</keyword>
<comment type="subcellular location">
    <subcellularLocation>
        <location evidence="5">Cytoplasm</location>
    </subcellularLocation>
</comment>
<feature type="domain" description="Exonuclease VII large subunit C-terminal" evidence="6">
    <location>
        <begin position="172"/>
        <end position="492"/>
    </location>
</feature>
<dbReference type="GO" id="GO:0008855">
    <property type="term" value="F:exodeoxyribonuclease VII activity"/>
    <property type="evidence" value="ECO:0007669"/>
    <property type="project" value="UniProtKB-UniRule"/>
</dbReference>
<dbReference type="GO" id="GO:0009318">
    <property type="term" value="C:exodeoxyribonuclease VII complex"/>
    <property type="evidence" value="ECO:0007669"/>
    <property type="project" value="UniProtKB-UniRule"/>
</dbReference>
<dbReference type="Pfam" id="PF02601">
    <property type="entry name" value="Exonuc_VII_L"/>
    <property type="match status" value="1"/>
</dbReference>
<keyword evidence="2 5" id="KW-0540">Nuclease</keyword>
<dbReference type="InterPro" id="IPR020579">
    <property type="entry name" value="Exonuc_VII_lsu_C"/>
</dbReference>